<keyword evidence="5 6" id="KW-0949">S-adenosyl-L-methionine</keyword>
<reference evidence="10 11" key="1">
    <citation type="journal article" date="2016" name="Antonie Van Leeuwenhoek">
        <title>Dongia soli sp. nov., isolated from soil from Dokdo, Korea.</title>
        <authorList>
            <person name="Kim D.U."/>
            <person name="Lee H."/>
            <person name="Kim H."/>
            <person name="Kim S.G."/>
            <person name="Ka J.O."/>
        </authorList>
    </citation>
    <scope>NUCLEOTIDE SEQUENCE [LARGE SCALE GENOMIC DNA]</scope>
    <source>
        <strain evidence="10 11">D78</strain>
    </source>
</reference>
<accession>A0ABU5E8P0</accession>
<keyword evidence="2 6" id="KW-0698">rRNA processing</keyword>
<evidence type="ECO:0000256" key="5">
    <source>
        <dbReference type="ARBA" id="ARBA00022691"/>
    </source>
</evidence>
<dbReference type="EC" id="2.1.1.198" evidence="6"/>
<dbReference type="NCBIfam" id="TIGR00096">
    <property type="entry name" value="16S rRNA (cytidine(1402)-2'-O)-methyltransferase"/>
    <property type="match status" value="1"/>
</dbReference>
<evidence type="ECO:0000256" key="2">
    <source>
        <dbReference type="ARBA" id="ARBA00022552"/>
    </source>
</evidence>
<comment type="caution">
    <text evidence="10">The sequence shown here is derived from an EMBL/GenBank/DDBJ whole genome shotgun (WGS) entry which is preliminary data.</text>
</comment>
<evidence type="ECO:0000256" key="3">
    <source>
        <dbReference type="ARBA" id="ARBA00022603"/>
    </source>
</evidence>
<comment type="function">
    <text evidence="6">Catalyzes the 2'-O-methylation of the ribose of cytidine 1402 (C1402) in 16S rRNA.</text>
</comment>
<dbReference type="Proteomes" id="UP001279642">
    <property type="component" value="Unassembled WGS sequence"/>
</dbReference>
<dbReference type="EMBL" id="JAXCLW010000001">
    <property type="protein sequence ID" value="MDY0881913.1"/>
    <property type="molecule type" value="Genomic_DNA"/>
</dbReference>
<dbReference type="CDD" id="cd11648">
    <property type="entry name" value="RsmI"/>
    <property type="match status" value="1"/>
</dbReference>
<dbReference type="InterPro" id="IPR018063">
    <property type="entry name" value="SAM_MeTrfase_RsmI_CS"/>
</dbReference>
<evidence type="ECO:0000259" key="9">
    <source>
        <dbReference type="Pfam" id="PF23016"/>
    </source>
</evidence>
<proteinExistence type="inferred from homology"/>
<dbReference type="InterPro" id="IPR008189">
    <property type="entry name" value="rRNA_ssu_MeTfrase_I"/>
</dbReference>
<name>A0ABU5E8P0_9PROT</name>
<dbReference type="GO" id="GO:0032259">
    <property type="term" value="P:methylation"/>
    <property type="evidence" value="ECO:0007669"/>
    <property type="project" value="UniProtKB-KW"/>
</dbReference>
<feature type="domain" description="RsmI HTH" evidence="9">
    <location>
        <begin position="297"/>
        <end position="336"/>
    </location>
</feature>
<dbReference type="InterPro" id="IPR053910">
    <property type="entry name" value="RsmI_HTH"/>
</dbReference>
<evidence type="ECO:0000256" key="1">
    <source>
        <dbReference type="ARBA" id="ARBA00022490"/>
    </source>
</evidence>
<keyword evidence="11" id="KW-1185">Reference proteome</keyword>
<dbReference type="InterPro" id="IPR000878">
    <property type="entry name" value="4pyrrol_Mease"/>
</dbReference>
<dbReference type="RefSeq" id="WP_320506955.1">
    <property type="nucleotide sequence ID" value="NZ_JAXCLW010000001.1"/>
</dbReference>
<comment type="similarity">
    <text evidence="6">Belongs to the methyltransferase superfamily. RsmI family.</text>
</comment>
<evidence type="ECO:0000256" key="4">
    <source>
        <dbReference type="ARBA" id="ARBA00022679"/>
    </source>
</evidence>
<dbReference type="Gene3D" id="3.40.1010.10">
    <property type="entry name" value="Cobalt-precorrin-4 Transmethylase, Domain 1"/>
    <property type="match status" value="1"/>
</dbReference>
<keyword evidence="4 6" id="KW-0808">Transferase</keyword>
<dbReference type="HAMAP" id="MF_01877">
    <property type="entry name" value="16SrRNA_methyltr_I"/>
    <property type="match status" value="1"/>
</dbReference>
<dbReference type="Pfam" id="PF23016">
    <property type="entry name" value="RsmI_C"/>
    <property type="match status" value="1"/>
</dbReference>
<evidence type="ECO:0000256" key="6">
    <source>
        <dbReference type="HAMAP-Rule" id="MF_01877"/>
    </source>
</evidence>
<dbReference type="PANTHER" id="PTHR46111:SF1">
    <property type="entry name" value="RIBOSOMAL RNA SMALL SUBUNIT METHYLTRANSFERASE I"/>
    <property type="match status" value="1"/>
</dbReference>
<feature type="compositionally biased region" description="Acidic residues" evidence="7">
    <location>
        <begin position="350"/>
        <end position="359"/>
    </location>
</feature>
<feature type="region of interest" description="Disordered" evidence="7">
    <location>
        <begin position="1"/>
        <end position="51"/>
    </location>
</feature>
<keyword evidence="3 6" id="KW-0489">Methyltransferase</keyword>
<feature type="compositionally biased region" description="Low complexity" evidence="7">
    <location>
        <begin position="27"/>
        <end position="40"/>
    </location>
</feature>
<dbReference type="InterPro" id="IPR035996">
    <property type="entry name" value="4pyrrol_Methylase_sf"/>
</dbReference>
<feature type="region of interest" description="Disordered" evidence="7">
    <location>
        <begin position="340"/>
        <end position="359"/>
    </location>
</feature>
<dbReference type="PROSITE" id="PS01296">
    <property type="entry name" value="RSMI"/>
    <property type="match status" value="1"/>
</dbReference>
<evidence type="ECO:0000259" key="8">
    <source>
        <dbReference type="Pfam" id="PF00590"/>
    </source>
</evidence>
<gene>
    <name evidence="6 10" type="primary">rsmI</name>
    <name evidence="10" type="ORF">SMD27_03595</name>
</gene>
<dbReference type="PANTHER" id="PTHR46111">
    <property type="entry name" value="RIBOSOMAL RNA SMALL SUBUNIT METHYLTRANSFERASE I"/>
    <property type="match status" value="1"/>
</dbReference>
<keyword evidence="1 6" id="KW-0963">Cytoplasm</keyword>
<dbReference type="SUPFAM" id="SSF53790">
    <property type="entry name" value="Tetrapyrrole methylase"/>
    <property type="match status" value="1"/>
</dbReference>
<comment type="catalytic activity">
    <reaction evidence="6">
        <text>cytidine(1402) in 16S rRNA + S-adenosyl-L-methionine = 2'-O-methylcytidine(1402) in 16S rRNA + S-adenosyl-L-homocysteine + H(+)</text>
        <dbReference type="Rhea" id="RHEA:42924"/>
        <dbReference type="Rhea" id="RHEA-COMP:10285"/>
        <dbReference type="Rhea" id="RHEA-COMP:10286"/>
        <dbReference type="ChEBI" id="CHEBI:15378"/>
        <dbReference type="ChEBI" id="CHEBI:57856"/>
        <dbReference type="ChEBI" id="CHEBI:59789"/>
        <dbReference type="ChEBI" id="CHEBI:74495"/>
        <dbReference type="ChEBI" id="CHEBI:82748"/>
        <dbReference type="EC" id="2.1.1.198"/>
    </reaction>
</comment>
<dbReference type="InterPro" id="IPR014776">
    <property type="entry name" value="4pyrrole_Mease_sub2"/>
</dbReference>
<comment type="subcellular location">
    <subcellularLocation>
        <location evidence="6">Cytoplasm</location>
    </subcellularLocation>
</comment>
<protein>
    <recommendedName>
        <fullName evidence="6">Ribosomal RNA small subunit methyltransferase I</fullName>
        <ecNumber evidence="6">2.1.1.198</ecNumber>
    </recommendedName>
    <alternativeName>
        <fullName evidence="6">16S rRNA 2'-O-ribose C1402 methyltransferase</fullName>
    </alternativeName>
    <alternativeName>
        <fullName evidence="6">rRNA (cytidine-2'-O-)-methyltransferase RsmI</fullName>
    </alternativeName>
</protein>
<dbReference type="Gene3D" id="3.30.950.10">
    <property type="entry name" value="Methyltransferase, Cobalt-precorrin-4 Transmethylase, Domain 2"/>
    <property type="match status" value="1"/>
</dbReference>
<feature type="domain" description="Tetrapyrrole methylase" evidence="8">
    <location>
        <begin position="69"/>
        <end position="268"/>
    </location>
</feature>
<sequence>MKGSHSGQRSKPRAGEKAPGSDAVPFSASPSEEGAAAEVAKATEPSDDIALEPIEQEEFKAARGSGACLALIATPIGNLGDISARALDWLRQADAVACEDSRVSSRLLRHFGISKPLIPYHDHNADQMRPDLLRRLREGARLALISDAGTPLISDPGYKLVRDAAAQGTTVTALPGPAAPIMALILSGLPTDRFLFGGFLPPKSAARRQVAAEFRDLRASLIFFETAPRLADSLADLADILGDRPAAVTRELTKLYEEIKRGTLGDLAAHYREAGPPRGEIVLVIAPPTAETAPGFDLDGALIQALARMSVKDAAATVAAASGQKKRLVYARALELAQKLTLPPSGSDPADSEPGGDDA</sequence>
<evidence type="ECO:0000313" key="10">
    <source>
        <dbReference type="EMBL" id="MDY0881913.1"/>
    </source>
</evidence>
<dbReference type="GO" id="GO:0008168">
    <property type="term" value="F:methyltransferase activity"/>
    <property type="evidence" value="ECO:0007669"/>
    <property type="project" value="UniProtKB-KW"/>
</dbReference>
<organism evidence="10 11">
    <name type="scientific">Dongia soli</name>
    <dbReference type="NCBI Taxonomy" id="600628"/>
    <lineage>
        <taxon>Bacteria</taxon>
        <taxon>Pseudomonadati</taxon>
        <taxon>Pseudomonadota</taxon>
        <taxon>Alphaproteobacteria</taxon>
        <taxon>Rhodospirillales</taxon>
        <taxon>Dongiaceae</taxon>
        <taxon>Dongia</taxon>
    </lineage>
</organism>
<dbReference type="Pfam" id="PF00590">
    <property type="entry name" value="TP_methylase"/>
    <property type="match status" value="1"/>
</dbReference>
<evidence type="ECO:0000313" key="11">
    <source>
        <dbReference type="Proteomes" id="UP001279642"/>
    </source>
</evidence>
<dbReference type="InterPro" id="IPR014777">
    <property type="entry name" value="4pyrrole_Mease_sub1"/>
</dbReference>
<evidence type="ECO:0000256" key="7">
    <source>
        <dbReference type="SAM" id="MobiDB-lite"/>
    </source>
</evidence>